<dbReference type="Pfam" id="PF07963">
    <property type="entry name" value="N_methyl"/>
    <property type="match status" value="1"/>
</dbReference>
<protein>
    <submittedName>
        <fullName evidence="2">Uncharacterized protein</fullName>
    </submittedName>
</protein>
<evidence type="ECO:0000313" key="2">
    <source>
        <dbReference type="EMBL" id="PIT95886.1"/>
    </source>
</evidence>
<dbReference type="NCBIfam" id="TIGR02532">
    <property type="entry name" value="IV_pilin_GFxxxE"/>
    <property type="match status" value="1"/>
</dbReference>
<evidence type="ECO:0000313" key="3">
    <source>
        <dbReference type="Proteomes" id="UP000228533"/>
    </source>
</evidence>
<dbReference type="InterPro" id="IPR045584">
    <property type="entry name" value="Pilin-like"/>
</dbReference>
<feature type="transmembrane region" description="Helical" evidence="1">
    <location>
        <begin position="20"/>
        <end position="41"/>
    </location>
</feature>
<dbReference type="EMBL" id="PFAM01000021">
    <property type="protein sequence ID" value="PIT95886.1"/>
    <property type="molecule type" value="Genomic_DNA"/>
</dbReference>
<sequence length="182" mass="19157">MFKTKNLSLASGRFSRGFTLIELLIVVAIISIIAAVVFVALDPMTRFRDSRDAKRWADTTAILSAIKIDQVDNGGNYMAAVGNMVVGDIYMIVDGTPATPNCVAGNTFCDTDVTAEAVAGDHCVNLGELVQQGYLGSVPVSPSGAGSWGADLTGYTIEKSATGILTVRACESENTTEIKASR</sequence>
<name>A0A2M6WT40_9BACT</name>
<dbReference type="Proteomes" id="UP000228533">
    <property type="component" value="Unassembled WGS sequence"/>
</dbReference>
<dbReference type="InterPro" id="IPR012902">
    <property type="entry name" value="N_methyl_site"/>
</dbReference>
<keyword evidence="1" id="KW-1133">Transmembrane helix</keyword>
<accession>A0A2M6WT40</accession>
<dbReference type="PROSITE" id="PS00409">
    <property type="entry name" value="PROKAR_NTER_METHYL"/>
    <property type="match status" value="1"/>
</dbReference>
<reference evidence="3" key="1">
    <citation type="submission" date="2017-09" db="EMBL/GenBank/DDBJ databases">
        <title>Depth-based differentiation of microbial function through sediment-hosted aquifers and enrichment of novel symbionts in the deep terrestrial subsurface.</title>
        <authorList>
            <person name="Probst A.J."/>
            <person name="Ladd B."/>
            <person name="Jarett J.K."/>
            <person name="Geller-Mcgrath D.E."/>
            <person name="Sieber C.M.K."/>
            <person name="Emerson J.B."/>
            <person name="Anantharaman K."/>
            <person name="Thomas B.C."/>
            <person name="Malmstrom R."/>
            <person name="Stieglmeier M."/>
            <person name="Klingl A."/>
            <person name="Woyke T."/>
            <person name="Ryan C.M."/>
            <person name="Banfield J.F."/>
        </authorList>
    </citation>
    <scope>NUCLEOTIDE SEQUENCE [LARGE SCALE GENOMIC DNA]</scope>
</reference>
<proteinExistence type="predicted"/>
<gene>
    <name evidence="2" type="ORF">COT94_03505</name>
</gene>
<comment type="caution">
    <text evidence="2">The sequence shown here is derived from an EMBL/GenBank/DDBJ whole genome shotgun (WGS) entry which is preliminary data.</text>
</comment>
<dbReference type="Gene3D" id="3.30.700.10">
    <property type="entry name" value="Glycoprotein, Type 4 Pilin"/>
    <property type="match status" value="1"/>
</dbReference>
<evidence type="ECO:0000256" key="1">
    <source>
        <dbReference type="SAM" id="Phobius"/>
    </source>
</evidence>
<organism evidence="2 3">
    <name type="scientific">Candidatus Falkowbacteria bacterium CG10_big_fil_rev_8_21_14_0_10_37_14</name>
    <dbReference type="NCBI Taxonomy" id="1974561"/>
    <lineage>
        <taxon>Bacteria</taxon>
        <taxon>Candidatus Falkowiibacteriota</taxon>
    </lineage>
</organism>
<dbReference type="AlphaFoldDB" id="A0A2M6WT40"/>
<keyword evidence="1" id="KW-0812">Transmembrane</keyword>
<dbReference type="SUPFAM" id="SSF54523">
    <property type="entry name" value="Pili subunits"/>
    <property type="match status" value="1"/>
</dbReference>
<keyword evidence="1" id="KW-0472">Membrane</keyword>